<organism evidence="2 3">
    <name type="scientific">Hymenobacter sediminicola</name>
    <dbReference type="NCBI Taxonomy" id="2761579"/>
    <lineage>
        <taxon>Bacteria</taxon>
        <taxon>Pseudomonadati</taxon>
        <taxon>Bacteroidota</taxon>
        <taxon>Cytophagia</taxon>
        <taxon>Cytophagales</taxon>
        <taxon>Hymenobacteraceae</taxon>
        <taxon>Hymenobacter</taxon>
    </lineage>
</organism>
<evidence type="ECO:0000256" key="1">
    <source>
        <dbReference type="SAM" id="SignalP"/>
    </source>
</evidence>
<dbReference type="Proteomes" id="UP000515489">
    <property type="component" value="Chromosome"/>
</dbReference>
<feature type="chain" id="PRO_5028885619" description="DUF4221 family protein" evidence="1">
    <location>
        <begin position="35"/>
        <end position="353"/>
    </location>
</feature>
<dbReference type="RefSeq" id="WP_185887346.1">
    <property type="nucleotide sequence ID" value="NZ_CP060202.1"/>
</dbReference>
<dbReference type="EMBL" id="CP060202">
    <property type="protein sequence ID" value="QNH61416.1"/>
    <property type="molecule type" value="Genomic_DNA"/>
</dbReference>
<reference evidence="2 3" key="1">
    <citation type="submission" date="2020-08" db="EMBL/GenBank/DDBJ databases">
        <title>Hymenobacter sp. S2-20-2 genome sequencing.</title>
        <authorList>
            <person name="Jin L."/>
        </authorList>
    </citation>
    <scope>NUCLEOTIDE SEQUENCE [LARGE SCALE GENOMIC DNA]</scope>
    <source>
        <strain evidence="2 3">S2-20-2</strain>
    </source>
</reference>
<evidence type="ECO:0008006" key="4">
    <source>
        <dbReference type="Google" id="ProtNLM"/>
    </source>
</evidence>
<dbReference type="AlphaFoldDB" id="A0A7G7W4X3"/>
<keyword evidence="3" id="KW-1185">Reference proteome</keyword>
<proteinExistence type="predicted"/>
<name>A0A7G7W4X3_9BACT</name>
<accession>A0A7G7W4X3</accession>
<evidence type="ECO:0000313" key="2">
    <source>
        <dbReference type="EMBL" id="QNH61416.1"/>
    </source>
</evidence>
<dbReference type="KEGG" id="hsk:H4317_14805"/>
<sequence length="353" mass="40051">MLHFAFRTTRLTGARRFNCLLPLVLALHSVLASAQNVPLALQPISLPQEIADRNNQFSGLYIHHHQLLLLSESRLQERAEPKVYGLDLASLDRQLAGRSKELAYKKYTIRGLDAVRTKLDSAGPIYEGLEGLTMLDGMLYFSIETATASAYCYLVRGRLDDAQATITLDSGYLLPLAKPTLPNGTHIYNAGFEGLESHGRNLLLLFEYNYFSQGNYALALPGAAATATTLRHVPLPPVPFRVTDLVREGKNRFTAINYFYNGPDDSVYRPALTDPTTRLIRQDSSYQNYCRLIILRYKRHALRWKPLFELPREYMTYNWEGLAAHRGGYFLINDKYGPSNQSILLYVRKKGRK</sequence>
<evidence type="ECO:0000313" key="3">
    <source>
        <dbReference type="Proteomes" id="UP000515489"/>
    </source>
</evidence>
<feature type="signal peptide" evidence="1">
    <location>
        <begin position="1"/>
        <end position="34"/>
    </location>
</feature>
<protein>
    <recommendedName>
        <fullName evidence="4">DUF4221 family protein</fullName>
    </recommendedName>
</protein>
<keyword evidence="1" id="KW-0732">Signal</keyword>
<gene>
    <name evidence="2" type="ORF">H4317_14805</name>
</gene>